<evidence type="ECO:0000313" key="2">
    <source>
        <dbReference type="EMBL" id="PRQ18551.1"/>
    </source>
</evidence>
<evidence type="ECO:0000313" key="3">
    <source>
        <dbReference type="Proteomes" id="UP000238479"/>
    </source>
</evidence>
<keyword evidence="1" id="KW-0732">Signal</keyword>
<gene>
    <name evidence="2" type="ORF">RchiOBHm_Chr7g0207281</name>
</gene>
<sequence length="71" mass="8667">MLICLKCIRFFRFAVYLVLEKLELQVYQRLLGKKKIYIIQKQKDPSKAHQLKLEVIVEALKWSLMWMRNLK</sequence>
<dbReference type="Proteomes" id="UP000238479">
    <property type="component" value="Chromosome 7"/>
</dbReference>
<dbReference type="EMBL" id="PDCK01000045">
    <property type="protein sequence ID" value="PRQ18551.1"/>
    <property type="molecule type" value="Genomic_DNA"/>
</dbReference>
<evidence type="ECO:0000256" key="1">
    <source>
        <dbReference type="SAM" id="SignalP"/>
    </source>
</evidence>
<feature type="chain" id="PRO_5015124279" evidence="1">
    <location>
        <begin position="17"/>
        <end position="71"/>
    </location>
</feature>
<name>A0A2P6P9E1_ROSCH</name>
<accession>A0A2P6P9E1</accession>
<organism evidence="2 3">
    <name type="scientific">Rosa chinensis</name>
    <name type="common">China rose</name>
    <dbReference type="NCBI Taxonomy" id="74649"/>
    <lineage>
        <taxon>Eukaryota</taxon>
        <taxon>Viridiplantae</taxon>
        <taxon>Streptophyta</taxon>
        <taxon>Embryophyta</taxon>
        <taxon>Tracheophyta</taxon>
        <taxon>Spermatophyta</taxon>
        <taxon>Magnoliopsida</taxon>
        <taxon>eudicotyledons</taxon>
        <taxon>Gunneridae</taxon>
        <taxon>Pentapetalae</taxon>
        <taxon>rosids</taxon>
        <taxon>fabids</taxon>
        <taxon>Rosales</taxon>
        <taxon>Rosaceae</taxon>
        <taxon>Rosoideae</taxon>
        <taxon>Rosoideae incertae sedis</taxon>
        <taxon>Rosa</taxon>
    </lineage>
</organism>
<reference evidence="2 3" key="1">
    <citation type="journal article" date="2018" name="Nat. Genet.">
        <title>The Rosa genome provides new insights in the design of modern roses.</title>
        <authorList>
            <person name="Bendahmane M."/>
        </authorList>
    </citation>
    <scope>NUCLEOTIDE SEQUENCE [LARGE SCALE GENOMIC DNA]</scope>
    <source>
        <strain evidence="3">cv. Old Blush</strain>
    </source>
</reference>
<protein>
    <submittedName>
        <fullName evidence="2">Uncharacterized protein</fullName>
    </submittedName>
</protein>
<dbReference type="STRING" id="74649.A0A2P6P9E1"/>
<dbReference type="Gramene" id="PRQ18551">
    <property type="protein sequence ID" value="PRQ18551"/>
    <property type="gene ID" value="RchiOBHm_Chr7g0207281"/>
</dbReference>
<proteinExistence type="predicted"/>
<dbReference type="AlphaFoldDB" id="A0A2P6P9E1"/>
<comment type="caution">
    <text evidence="2">The sequence shown here is derived from an EMBL/GenBank/DDBJ whole genome shotgun (WGS) entry which is preliminary data.</text>
</comment>
<keyword evidence="3" id="KW-1185">Reference proteome</keyword>
<feature type="signal peptide" evidence="1">
    <location>
        <begin position="1"/>
        <end position="16"/>
    </location>
</feature>